<name>A0A179GT60_PURLI</name>
<protein>
    <submittedName>
        <fullName evidence="3">Uncharacterized protein</fullName>
    </submittedName>
</protein>
<dbReference type="EMBL" id="LSBH01000004">
    <property type="protein sequence ID" value="OAQ80483.1"/>
    <property type="molecule type" value="Genomic_DNA"/>
</dbReference>
<evidence type="ECO:0000256" key="1">
    <source>
        <dbReference type="SAM" id="MobiDB-lite"/>
    </source>
</evidence>
<evidence type="ECO:0000256" key="2">
    <source>
        <dbReference type="SAM" id="SignalP"/>
    </source>
</evidence>
<keyword evidence="2" id="KW-0732">Signal</keyword>
<reference evidence="3 4" key="1">
    <citation type="submission" date="2016-01" db="EMBL/GenBank/DDBJ databases">
        <title>Biosynthesis of antibiotic leucinostatins and their inhibition on Phytophthora in bio-control Purpureocillium lilacinum.</title>
        <authorList>
            <person name="Wang G."/>
            <person name="Liu Z."/>
            <person name="Lin R."/>
            <person name="Li E."/>
            <person name="Mao Z."/>
            <person name="Ling J."/>
            <person name="Yin W."/>
            <person name="Xie B."/>
        </authorList>
    </citation>
    <scope>NUCLEOTIDE SEQUENCE [LARGE SCALE GENOMIC DNA]</scope>
    <source>
        <strain evidence="3">PLBJ-1</strain>
    </source>
</reference>
<sequence length="327" mass="36565">MGWVGMARALLGPMFGATAAAAGANSRGGGNVFSHLVASQLPKGRKAVSRSTYARKQAGDAGQRTVTVREIHAATWRRMAFSGETACTVYRCAYCTKNRTRHKKRAHTIGMICMVMRWIVRRAMLDSWGLVVGCRRRQPSPRLPAMQSDRQRAQESGSTVVAEPCRGLLSSIPSNEPSWSCAAFCARTRRNINDRGDDMPCAADWAQEERGGDLACSLARPLLREILAQRRARRTHTAGWAQHVQATVTVHEVLHATQGQGKARKKRRFGHTVCWHVRGTREERRQQPHAAVVHEWNRVAVATTRWPSRHTARPEVRETADMDMDRT</sequence>
<gene>
    <name evidence="3" type="ORF">VFPBJ_06068</name>
</gene>
<comment type="caution">
    <text evidence="3">The sequence shown here is derived from an EMBL/GenBank/DDBJ whole genome shotgun (WGS) entry which is preliminary data.</text>
</comment>
<feature type="region of interest" description="Disordered" evidence="1">
    <location>
        <begin position="307"/>
        <end position="327"/>
    </location>
</feature>
<proteinExistence type="predicted"/>
<dbReference type="Proteomes" id="UP000078240">
    <property type="component" value="Unassembled WGS sequence"/>
</dbReference>
<evidence type="ECO:0000313" key="3">
    <source>
        <dbReference type="EMBL" id="OAQ80483.1"/>
    </source>
</evidence>
<accession>A0A179GT60</accession>
<feature type="chain" id="PRO_5008102944" evidence="2">
    <location>
        <begin position="22"/>
        <end position="327"/>
    </location>
</feature>
<feature type="signal peptide" evidence="2">
    <location>
        <begin position="1"/>
        <end position="21"/>
    </location>
</feature>
<feature type="compositionally biased region" description="Basic and acidic residues" evidence="1">
    <location>
        <begin position="312"/>
        <end position="327"/>
    </location>
</feature>
<dbReference type="AlphaFoldDB" id="A0A179GT60"/>
<organism evidence="3 4">
    <name type="scientific">Purpureocillium lilacinum</name>
    <name type="common">Paecilomyces lilacinus</name>
    <dbReference type="NCBI Taxonomy" id="33203"/>
    <lineage>
        <taxon>Eukaryota</taxon>
        <taxon>Fungi</taxon>
        <taxon>Dikarya</taxon>
        <taxon>Ascomycota</taxon>
        <taxon>Pezizomycotina</taxon>
        <taxon>Sordariomycetes</taxon>
        <taxon>Hypocreomycetidae</taxon>
        <taxon>Hypocreales</taxon>
        <taxon>Ophiocordycipitaceae</taxon>
        <taxon>Purpureocillium</taxon>
    </lineage>
</organism>
<evidence type="ECO:0000313" key="4">
    <source>
        <dbReference type="Proteomes" id="UP000078240"/>
    </source>
</evidence>